<dbReference type="AlphaFoldDB" id="A0A8K0JFA0"/>
<dbReference type="PANTHER" id="PTHR11709">
    <property type="entry name" value="MULTI-COPPER OXIDASE"/>
    <property type="match status" value="1"/>
</dbReference>
<feature type="chain" id="PRO_5035454054" description="Multicopper oxidase" evidence="7">
    <location>
        <begin position="22"/>
        <end position="596"/>
    </location>
</feature>
<organism evidence="11 12">
    <name type="scientific">Claviceps africana</name>
    <dbReference type="NCBI Taxonomy" id="83212"/>
    <lineage>
        <taxon>Eukaryota</taxon>
        <taxon>Fungi</taxon>
        <taxon>Dikarya</taxon>
        <taxon>Ascomycota</taxon>
        <taxon>Pezizomycotina</taxon>
        <taxon>Sordariomycetes</taxon>
        <taxon>Hypocreomycetidae</taxon>
        <taxon>Hypocreales</taxon>
        <taxon>Clavicipitaceae</taxon>
        <taxon>Claviceps</taxon>
    </lineage>
</organism>
<dbReference type="InterPro" id="IPR033138">
    <property type="entry name" value="Cu_oxidase_CS"/>
</dbReference>
<dbReference type="GO" id="GO:0016491">
    <property type="term" value="F:oxidoreductase activity"/>
    <property type="evidence" value="ECO:0007669"/>
    <property type="project" value="UniProtKB-KW"/>
</dbReference>
<keyword evidence="2" id="KW-0479">Metal-binding</keyword>
<accession>A0A8K0JFA0</accession>
<evidence type="ECO:0000313" key="11">
    <source>
        <dbReference type="EMBL" id="KAG5927951.1"/>
    </source>
</evidence>
<evidence type="ECO:0000259" key="10">
    <source>
        <dbReference type="Pfam" id="PF07732"/>
    </source>
</evidence>
<evidence type="ECO:0000259" key="9">
    <source>
        <dbReference type="Pfam" id="PF07731"/>
    </source>
</evidence>
<evidence type="ECO:0000259" key="8">
    <source>
        <dbReference type="Pfam" id="PF00394"/>
    </source>
</evidence>
<feature type="domain" description="Plastocyanin-like" evidence="10">
    <location>
        <begin position="64"/>
        <end position="182"/>
    </location>
</feature>
<protein>
    <recommendedName>
        <fullName evidence="13">Multicopper oxidase</fullName>
    </recommendedName>
</protein>
<keyword evidence="4" id="KW-0560">Oxidoreductase</keyword>
<dbReference type="InterPro" id="IPR011707">
    <property type="entry name" value="Cu-oxidase-like_N"/>
</dbReference>
<dbReference type="InterPro" id="IPR001117">
    <property type="entry name" value="Cu-oxidase_2nd"/>
</dbReference>
<keyword evidence="12" id="KW-1185">Reference proteome</keyword>
<dbReference type="Pfam" id="PF00394">
    <property type="entry name" value="Cu-oxidase"/>
    <property type="match status" value="1"/>
</dbReference>
<dbReference type="GO" id="GO:0005507">
    <property type="term" value="F:copper ion binding"/>
    <property type="evidence" value="ECO:0007669"/>
    <property type="project" value="InterPro"/>
</dbReference>
<dbReference type="Pfam" id="PF07732">
    <property type="entry name" value="Cu-oxidase_3"/>
    <property type="match status" value="1"/>
</dbReference>
<evidence type="ECO:0000256" key="4">
    <source>
        <dbReference type="ARBA" id="ARBA00023002"/>
    </source>
</evidence>
<reference evidence="11" key="1">
    <citation type="journal article" date="2020" name="bioRxiv">
        <title>Whole genome comparisons of ergot fungi reveals the divergence and evolution of species within the genus Claviceps are the result of varying mechanisms driving genome evolution and host range expansion.</title>
        <authorList>
            <person name="Wyka S.A."/>
            <person name="Mondo S.J."/>
            <person name="Liu M."/>
            <person name="Dettman J."/>
            <person name="Nalam V."/>
            <person name="Broders K.D."/>
        </authorList>
    </citation>
    <scope>NUCLEOTIDE SEQUENCE</scope>
    <source>
        <strain evidence="11">CCC 489</strain>
    </source>
</reference>
<comment type="caution">
    <text evidence="11">The sequence shown here is derived from an EMBL/GenBank/DDBJ whole genome shotgun (WGS) entry which is preliminary data.</text>
</comment>
<dbReference type="CDD" id="cd13910">
    <property type="entry name" value="CuRO_3_MCO_like_4"/>
    <property type="match status" value="1"/>
</dbReference>
<evidence type="ECO:0000256" key="7">
    <source>
        <dbReference type="SAM" id="SignalP"/>
    </source>
</evidence>
<evidence type="ECO:0000256" key="3">
    <source>
        <dbReference type="ARBA" id="ARBA00022729"/>
    </source>
</evidence>
<evidence type="ECO:0000256" key="5">
    <source>
        <dbReference type="ARBA" id="ARBA00023008"/>
    </source>
</evidence>
<dbReference type="InterPro" id="IPR002355">
    <property type="entry name" value="Cu_oxidase_Cu_BS"/>
</dbReference>
<name>A0A8K0JFA0_9HYPO</name>
<evidence type="ECO:0000256" key="6">
    <source>
        <dbReference type="ARBA" id="ARBA00023180"/>
    </source>
</evidence>
<evidence type="ECO:0000256" key="2">
    <source>
        <dbReference type="ARBA" id="ARBA00022723"/>
    </source>
</evidence>
<dbReference type="InterPro" id="IPR011706">
    <property type="entry name" value="Cu-oxidase_C"/>
</dbReference>
<dbReference type="SUPFAM" id="SSF49503">
    <property type="entry name" value="Cupredoxins"/>
    <property type="match status" value="3"/>
</dbReference>
<dbReference type="EMBL" id="SRPY01000145">
    <property type="protein sequence ID" value="KAG5927951.1"/>
    <property type="molecule type" value="Genomic_DNA"/>
</dbReference>
<dbReference type="InterPro" id="IPR045087">
    <property type="entry name" value="Cu-oxidase_fam"/>
</dbReference>
<dbReference type="PROSITE" id="PS00079">
    <property type="entry name" value="MULTICOPPER_OXIDASE1"/>
    <property type="match status" value="1"/>
</dbReference>
<evidence type="ECO:0000256" key="1">
    <source>
        <dbReference type="ARBA" id="ARBA00010609"/>
    </source>
</evidence>
<dbReference type="Gene3D" id="2.60.40.420">
    <property type="entry name" value="Cupredoxins - blue copper proteins"/>
    <property type="match status" value="3"/>
</dbReference>
<feature type="signal peptide" evidence="7">
    <location>
        <begin position="1"/>
        <end position="21"/>
    </location>
</feature>
<dbReference type="OrthoDB" id="2121828at2759"/>
<sequence>MWTRMCVVSLFLLSVYLILRADTSLKPWSWQESVHPLKTTDLFALHPEQHIFRPPRTITLRWNITRGTRRPDGVLKHVYLINGQFPGPTVEARSGDRLHISVFNGIADAEDGVAIHWHGLTMRGRNEMDGVVGVTQCAVVPGRTFVYEFEIDQQQHGTFWYHAHAAVQRADGMYGGLVVHRPVARHRRTDLSVHGYDAEKLLLVGDWYHLAADRVLAEYKDFRSFANEPAPDSLLVNGAGSYNCSNARPGKPVDCVDTDVPAVHVPAGRVRLRIVNTGASAGYSLQLENAAMRLITVDGGGPVLQPAAATSTIGVLYPGERMDVVLRPKNAQRQSSVLKVALDPELMQLMNPALSRMQEFPLEWTTTPTEEQEESQELATVFHLHNAQGHPVSLGSAPAETALLYTSLGINAFKSNEPWGELNHTSWVWRDPYATPLLAMDKHAWQNGPEQANPLRTFQVPRFEAGEQRWVDLVVSNVDDRGHPFHLHGHEFFVLASRQNDLGRAYSPYEDHDAETRLNSNNPLRRDTVYIKPRGYVVLRFQVDNPGLWLLHCHVLWHQAVGMGMVLQVGTVTEATARKAADSCRGHSRVRIPTKR</sequence>
<dbReference type="CDD" id="cd04205">
    <property type="entry name" value="CuRO_2_LCC_like"/>
    <property type="match status" value="1"/>
</dbReference>
<feature type="domain" description="Plastocyanin-like" evidence="8">
    <location>
        <begin position="201"/>
        <end position="332"/>
    </location>
</feature>
<evidence type="ECO:0000313" key="12">
    <source>
        <dbReference type="Proteomes" id="UP000811619"/>
    </source>
</evidence>
<keyword evidence="3 7" id="KW-0732">Signal</keyword>
<proteinExistence type="inferred from homology"/>
<keyword evidence="5" id="KW-0186">Copper</keyword>
<dbReference type="Proteomes" id="UP000811619">
    <property type="component" value="Unassembled WGS sequence"/>
</dbReference>
<dbReference type="PANTHER" id="PTHR11709:SF394">
    <property type="entry name" value="FI03373P-RELATED"/>
    <property type="match status" value="1"/>
</dbReference>
<dbReference type="Pfam" id="PF07731">
    <property type="entry name" value="Cu-oxidase_2"/>
    <property type="match status" value="1"/>
</dbReference>
<dbReference type="InterPro" id="IPR008972">
    <property type="entry name" value="Cupredoxin"/>
</dbReference>
<comment type="similarity">
    <text evidence="1">Belongs to the multicopper oxidase family.</text>
</comment>
<dbReference type="PROSITE" id="PS00080">
    <property type="entry name" value="MULTICOPPER_OXIDASE2"/>
    <property type="match status" value="1"/>
</dbReference>
<gene>
    <name evidence="11" type="ORF">E4U42_001488</name>
</gene>
<feature type="domain" description="Plastocyanin-like" evidence="9">
    <location>
        <begin position="453"/>
        <end position="570"/>
    </location>
</feature>
<evidence type="ECO:0008006" key="13">
    <source>
        <dbReference type="Google" id="ProtNLM"/>
    </source>
</evidence>
<keyword evidence="6" id="KW-0325">Glycoprotein</keyword>